<evidence type="ECO:0000313" key="1">
    <source>
        <dbReference type="EMBL" id="SFJ18313.1"/>
    </source>
</evidence>
<keyword evidence="2" id="KW-1185">Reference proteome</keyword>
<dbReference type="CDD" id="cd02513">
    <property type="entry name" value="CMP-NeuAc_Synthase"/>
    <property type="match status" value="1"/>
</dbReference>
<proteinExistence type="predicted"/>
<dbReference type="RefSeq" id="WP_091700352.1">
    <property type="nucleotide sequence ID" value="NZ_BMYN01000005.1"/>
</dbReference>
<name>A0A1I3P9X2_9GAMM</name>
<evidence type="ECO:0000313" key="2">
    <source>
        <dbReference type="Proteomes" id="UP000199445"/>
    </source>
</evidence>
<dbReference type="Pfam" id="PF02348">
    <property type="entry name" value="CTP_transf_3"/>
    <property type="match status" value="1"/>
</dbReference>
<dbReference type="PANTHER" id="PTHR21485:SF6">
    <property type="entry name" value="N-ACYLNEURAMINATE CYTIDYLYLTRANSFERASE-RELATED"/>
    <property type="match status" value="1"/>
</dbReference>
<sequence length="231" mass="25747">MADDKKILFVIPARRGSKRVHRKNIKNLAGKPLICWTIEAALPLSEKNLIVVSSDDEEVLDISNRYKNKNLLAHKRPKELASDTSTTDSVVVDAALVAQQYGFEPDTIVLLQPTSPLRKKENIVEALQLFEKAGSVDSVVSVSEVDHPSVWIGAIDKNSIISGLDLSGGRSQDHEKEYRLNGAIYVISATFLMQKCKVFTPVLRAYVMPREFSIDIDENMDFKIAESLFGM</sequence>
<dbReference type="Gene3D" id="3.90.550.10">
    <property type="entry name" value="Spore Coat Polysaccharide Biosynthesis Protein SpsA, Chain A"/>
    <property type="match status" value="1"/>
</dbReference>
<organism evidence="1 2">
    <name type="scientific">Marinobacter persicus</name>
    <dbReference type="NCBI Taxonomy" id="930118"/>
    <lineage>
        <taxon>Bacteria</taxon>
        <taxon>Pseudomonadati</taxon>
        <taxon>Pseudomonadota</taxon>
        <taxon>Gammaproteobacteria</taxon>
        <taxon>Pseudomonadales</taxon>
        <taxon>Marinobacteraceae</taxon>
        <taxon>Marinobacter</taxon>
    </lineage>
</organism>
<dbReference type="PANTHER" id="PTHR21485">
    <property type="entry name" value="HAD SUPERFAMILY MEMBERS CMAS AND KDSC"/>
    <property type="match status" value="1"/>
</dbReference>
<dbReference type="InterPro" id="IPR050793">
    <property type="entry name" value="CMP-NeuNAc_synthase"/>
</dbReference>
<dbReference type="OrthoDB" id="9805604at2"/>
<dbReference type="SUPFAM" id="SSF53448">
    <property type="entry name" value="Nucleotide-diphospho-sugar transferases"/>
    <property type="match status" value="1"/>
</dbReference>
<keyword evidence="1" id="KW-0808">Transferase</keyword>
<dbReference type="Proteomes" id="UP000199445">
    <property type="component" value="Unassembled WGS sequence"/>
</dbReference>
<dbReference type="InterPro" id="IPR029044">
    <property type="entry name" value="Nucleotide-diphossugar_trans"/>
</dbReference>
<accession>A0A1I3P9X2</accession>
<dbReference type="EMBL" id="FOSC01000001">
    <property type="protein sequence ID" value="SFJ18313.1"/>
    <property type="molecule type" value="Genomic_DNA"/>
</dbReference>
<dbReference type="InterPro" id="IPR003329">
    <property type="entry name" value="Cytidylyl_trans"/>
</dbReference>
<dbReference type="AlphaFoldDB" id="A0A1I3P9X2"/>
<dbReference type="GO" id="GO:0008781">
    <property type="term" value="F:N-acylneuraminate cytidylyltransferase activity"/>
    <property type="evidence" value="ECO:0007669"/>
    <property type="project" value="TreeGrafter"/>
</dbReference>
<gene>
    <name evidence="1" type="ORF">SAMN05216429_101128</name>
</gene>
<protein>
    <submittedName>
        <fullName evidence="1">N-acylneuraminate cytidylyltransferase/CMP-N,N'-diacetyllegionaminic acid synthase</fullName>
    </submittedName>
</protein>
<reference evidence="1 2" key="1">
    <citation type="submission" date="2016-10" db="EMBL/GenBank/DDBJ databases">
        <authorList>
            <person name="de Groot N.N."/>
        </authorList>
    </citation>
    <scope>NUCLEOTIDE SEQUENCE [LARGE SCALE GENOMIC DNA]</scope>
    <source>
        <strain evidence="1 2">IBRC-M 10445</strain>
    </source>
</reference>
<keyword evidence="1" id="KW-0548">Nucleotidyltransferase</keyword>